<dbReference type="PANTHER" id="PTHR14136">
    <property type="entry name" value="BTB_POZ DOMAIN-CONTAINING PROTEIN KCTD9"/>
    <property type="match status" value="1"/>
</dbReference>
<feature type="transmembrane region" description="Helical" evidence="1">
    <location>
        <begin position="9"/>
        <end position="29"/>
    </location>
</feature>
<evidence type="ECO:0000313" key="3">
    <source>
        <dbReference type="Proteomes" id="UP000729701"/>
    </source>
</evidence>
<evidence type="ECO:0000313" key="2">
    <source>
        <dbReference type="EMBL" id="MBW4671757.1"/>
    </source>
</evidence>
<dbReference type="Pfam" id="PF00805">
    <property type="entry name" value="Pentapeptide"/>
    <property type="match status" value="5"/>
</dbReference>
<keyword evidence="1" id="KW-0812">Transmembrane</keyword>
<proteinExistence type="predicted"/>
<dbReference type="EMBL" id="JAHHGZ010000053">
    <property type="protein sequence ID" value="MBW4671757.1"/>
    <property type="molecule type" value="Genomic_DNA"/>
</dbReference>
<dbReference type="AlphaFoldDB" id="A0A951UW86"/>
<reference evidence="2" key="1">
    <citation type="submission" date="2021-05" db="EMBL/GenBank/DDBJ databases">
        <authorList>
            <person name="Pietrasiak N."/>
            <person name="Ward R."/>
            <person name="Stajich J.E."/>
            <person name="Kurbessoian T."/>
        </authorList>
    </citation>
    <scope>NUCLEOTIDE SEQUENCE</scope>
    <source>
        <strain evidence="2">GSE-NOS-MK-12-04C</strain>
    </source>
</reference>
<reference evidence="2" key="2">
    <citation type="journal article" date="2022" name="Microbiol. Resour. Announc.">
        <title>Metagenome Sequencing to Explore Phylogenomics of Terrestrial Cyanobacteria.</title>
        <authorList>
            <person name="Ward R.D."/>
            <person name="Stajich J.E."/>
            <person name="Johansen J.R."/>
            <person name="Huntemann M."/>
            <person name="Clum A."/>
            <person name="Foster B."/>
            <person name="Foster B."/>
            <person name="Roux S."/>
            <person name="Palaniappan K."/>
            <person name="Varghese N."/>
            <person name="Mukherjee S."/>
            <person name="Reddy T.B.K."/>
            <person name="Daum C."/>
            <person name="Copeland A."/>
            <person name="Chen I.A."/>
            <person name="Ivanova N.N."/>
            <person name="Kyrpides N.C."/>
            <person name="Shapiro N."/>
            <person name="Eloe-Fadrosh E.A."/>
            <person name="Pietrasiak N."/>
        </authorList>
    </citation>
    <scope>NUCLEOTIDE SEQUENCE</scope>
    <source>
        <strain evidence="2">GSE-NOS-MK-12-04C</strain>
    </source>
</reference>
<dbReference type="InterPro" id="IPR051082">
    <property type="entry name" value="Pentapeptide-BTB/POZ_domain"/>
</dbReference>
<dbReference type="PANTHER" id="PTHR14136:SF17">
    <property type="entry name" value="BTB_POZ DOMAIN-CONTAINING PROTEIN KCTD9"/>
    <property type="match status" value="1"/>
</dbReference>
<dbReference type="Proteomes" id="UP000729701">
    <property type="component" value="Unassembled WGS sequence"/>
</dbReference>
<evidence type="ECO:0000256" key="1">
    <source>
        <dbReference type="SAM" id="Phobius"/>
    </source>
</evidence>
<keyword evidence="1" id="KW-0472">Membrane</keyword>
<dbReference type="InterPro" id="IPR001646">
    <property type="entry name" value="5peptide_repeat"/>
</dbReference>
<gene>
    <name evidence="2" type="ORF">KME60_31125</name>
</gene>
<protein>
    <submittedName>
        <fullName evidence="2">Pentapeptide repeat-containing protein</fullName>
    </submittedName>
</protein>
<name>A0A951UW86_9CYAN</name>
<dbReference type="SUPFAM" id="SSF141571">
    <property type="entry name" value="Pentapeptide repeat-like"/>
    <property type="match status" value="2"/>
</dbReference>
<keyword evidence="1" id="KW-1133">Transmembrane helix</keyword>
<organism evidence="2 3">
    <name type="scientific">Cyanomargarita calcarea GSE-NOS-MK-12-04C</name>
    <dbReference type="NCBI Taxonomy" id="2839659"/>
    <lineage>
        <taxon>Bacteria</taxon>
        <taxon>Bacillati</taxon>
        <taxon>Cyanobacteriota</taxon>
        <taxon>Cyanophyceae</taxon>
        <taxon>Nostocales</taxon>
        <taxon>Cyanomargaritaceae</taxon>
        <taxon>Cyanomargarita</taxon>
    </lineage>
</organism>
<comment type="caution">
    <text evidence="2">The sequence shown here is derived from an EMBL/GenBank/DDBJ whole genome shotgun (WGS) entry which is preliminary data.</text>
</comment>
<sequence>MSAKKTDVLLNRFIAITVVFNLSVAFAFLSLTKKEGLSDREKGESTTQALTTTATFFLGLAVMINAYYAAKRTQLLERSALAAEKNLEIENNNTQLLQERLLAERFMGAVSQLGHKKIETRIGAVYALERVAQDFPQEYWTIMEILTAFVRENAVQIEPQPIEKDVLRGKFRYSEFTSSSLTKEYDKALNCCQESPKLRTDIQVALTVIGRRNSQQDRLGEKLNLRNIDISGADLRTANLQRVDLRGANLQRADLTKVDFLNAELDGAKLTGSILYEANLQGVSLCGANLAGANLNRANLSAATLRSANLVGASLRATNLCEANLYKANLQQANLKAANLSGAKLFLVNLQGAKLGKANMHSTGLIGANLQQANLNGANLQQANLNAAKLQNTEVFFANLCGASLTEADLCGANLMGANLLDATLYEANLCGANLMGANLAGCDLSDVKLEGAILTGAKNLQPQQIKNALGDRTTRLPDNLEVPIHWRQSS</sequence>
<dbReference type="Gene3D" id="2.160.20.80">
    <property type="entry name" value="E3 ubiquitin-protein ligase SopA"/>
    <property type="match status" value="3"/>
</dbReference>
<accession>A0A951UW86</accession>
<feature type="transmembrane region" description="Helical" evidence="1">
    <location>
        <begin position="49"/>
        <end position="70"/>
    </location>
</feature>